<sequence>MDKLSHEQLKKTAYDYQKYLIKRCGYSFEDPSCGLRPDPMANCLPKEFTIRTAKDVSSVKHNPYINRNNINNRENKETENNIITGDESSSVVSTITSNTNYNIQEKEKGEEQEQEKEQVQEQEKEREKEQEKEQEQEKEYYTGTSIEIIYGLSLREAIIHHKRSDPPSGKRVLGRIDKIYYNKKCITIKQAKTYEIFRCTYDGFFAGKPGDSILAYLVKGSRDYAFDIPPYVDLSMDEESIITCIIEGRRPKRTTKKYADTILKHWKNHNDNLKYEGSNYSRQYIHDYISNISYLSSKDMLDPDVSYKFNNNKKFMNEGETKKFLNWWYKQRILRRLWMYGLTNTEIKDSNSNLGLNPIDLYDKLMKEPFYILSISIDKCKDIYWKLQKTYSDDALYFAGIARTIYDRVKTNGWTSYPNKYLIRNYVKLRPTYGNKLEEFINEYKVIVDKKLGVTYLPFTYDIETSLVNHVYEIHTRTPDLGQIKPIYDMKTLDDKQKSSIVMSLNSNISIITGGAGTGKTTVIKEIVSNLERLGSSVVIVSFTGKAVARLKEVLQNNAPSTMHMMIRKKNKQPKFDHLIIDEVSMITYKLMYQFISAFGINYKITLVGDQNQLPPIGWGNFFSELMKADKIHTTILTNNHRSKMAQDGSINGIYTNSQKIIDYVEAKRNLYDPSDFVEPVEFQQHDNFVIIPTKDSNSSINVITKCAKNLNQCGMSAHDITIISPFTADLPEINRLCQEVFNSSDSVDNRIILDGIIWRVGDRVMMTENNYGLDVMNGDEGTITSMKLPVKSNDMNKMKPGEITVKFKSGKEAKFIATNAHPDDEVSNVESDILEGEKYVNREKNTVACLVHAYAITVHRSQGSEWDCVLFYFPHRPKSNYGLAKFLNYHLIYTGITRAKKIIFCVGDIPTMFQATMNYPGLRHDNFCERFISLLDE</sequence>
<keyword evidence="2" id="KW-0067">ATP-binding</keyword>
<evidence type="ECO:0000256" key="1">
    <source>
        <dbReference type="ARBA" id="ARBA00022741"/>
    </source>
</evidence>
<dbReference type="Pfam" id="PF18335">
    <property type="entry name" value="SH3_13"/>
    <property type="match status" value="1"/>
</dbReference>
<keyword evidence="1" id="KW-0547">Nucleotide-binding</keyword>
<evidence type="ECO:0000313" key="5">
    <source>
        <dbReference type="EMBL" id="QBK90073.1"/>
    </source>
</evidence>
<organism evidence="5">
    <name type="scientific">Pithovirus LCPAC101</name>
    <dbReference type="NCBI Taxonomy" id="2506586"/>
    <lineage>
        <taxon>Viruses</taxon>
        <taxon>Pithoviruses</taxon>
    </lineage>
</organism>
<dbReference type="GO" id="GO:0005524">
    <property type="term" value="F:ATP binding"/>
    <property type="evidence" value="ECO:0007669"/>
    <property type="project" value="UniProtKB-KW"/>
</dbReference>
<dbReference type="InterPro" id="IPR027785">
    <property type="entry name" value="UvrD-like_helicase_C"/>
</dbReference>
<dbReference type="SMART" id="SM00382">
    <property type="entry name" value="AAA"/>
    <property type="match status" value="1"/>
</dbReference>
<dbReference type="SUPFAM" id="SSF52540">
    <property type="entry name" value="P-loop containing nucleoside triphosphate hydrolases"/>
    <property type="match status" value="1"/>
</dbReference>
<evidence type="ECO:0000259" key="4">
    <source>
        <dbReference type="SMART" id="SM00382"/>
    </source>
</evidence>
<gene>
    <name evidence="5" type="ORF">LCPAC101_03580</name>
</gene>
<dbReference type="InterPro" id="IPR027417">
    <property type="entry name" value="P-loop_NTPase"/>
</dbReference>
<feature type="region of interest" description="Disordered" evidence="3">
    <location>
        <begin position="64"/>
        <end position="139"/>
    </location>
</feature>
<dbReference type="EMBL" id="MK500462">
    <property type="protein sequence ID" value="QBK90073.1"/>
    <property type="molecule type" value="Genomic_DNA"/>
</dbReference>
<dbReference type="InterPro" id="IPR041451">
    <property type="entry name" value="RecD2_SH13"/>
</dbReference>
<dbReference type="CDD" id="cd18809">
    <property type="entry name" value="SF1_C_RecD"/>
    <property type="match status" value="1"/>
</dbReference>
<dbReference type="InterPro" id="IPR003593">
    <property type="entry name" value="AAA+_ATPase"/>
</dbReference>
<dbReference type="PANTHER" id="PTHR43788">
    <property type="entry name" value="DNA2/NAM7 HELICASE FAMILY MEMBER"/>
    <property type="match status" value="1"/>
</dbReference>
<dbReference type="InterPro" id="IPR050534">
    <property type="entry name" value="Coronavir_polyprotein_1ab"/>
</dbReference>
<keyword evidence="5" id="KW-0347">Helicase</keyword>
<dbReference type="PANTHER" id="PTHR43788:SF6">
    <property type="entry name" value="DNA HELICASE B"/>
    <property type="match status" value="1"/>
</dbReference>
<reference evidence="5" key="1">
    <citation type="journal article" date="2019" name="MBio">
        <title>Virus Genomes from Deep Sea Sediments Expand the Ocean Megavirome and Support Independent Origins of Viral Gigantism.</title>
        <authorList>
            <person name="Backstrom D."/>
            <person name="Yutin N."/>
            <person name="Jorgensen S.L."/>
            <person name="Dharamshi J."/>
            <person name="Homa F."/>
            <person name="Zaremba-Niedwiedzka K."/>
            <person name="Spang A."/>
            <person name="Wolf Y.I."/>
            <person name="Koonin E.V."/>
            <person name="Ettema T.J."/>
        </authorList>
    </citation>
    <scope>NUCLEOTIDE SEQUENCE</scope>
</reference>
<dbReference type="Pfam" id="PF13538">
    <property type="entry name" value="UvrD_C_2"/>
    <property type="match status" value="1"/>
</dbReference>
<feature type="compositionally biased region" description="Basic and acidic residues" evidence="3">
    <location>
        <begin position="104"/>
        <end position="139"/>
    </location>
</feature>
<dbReference type="GO" id="GO:0003678">
    <property type="term" value="F:DNA helicase activity"/>
    <property type="evidence" value="ECO:0007669"/>
    <property type="project" value="UniProtKB-ARBA"/>
</dbReference>
<proteinExistence type="predicted"/>
<dbReference type="Gene3D" id="3.40.50.300">
    <property type="entry name" value="P-loop containing nucleotide triphosphate hydrolases"/>
    <property type="match status" value="2"/>
</dbReference>
<name>A0A481Z2V4_9VIRU</name>
<keyword evidence="5" id="KW-0378">Hydrolase</keyword>
<accession>A0A481Z2V4</accession>
<feature type="domain" description="AAA+ ATPase" evidence="4">
    <location>
        <begin position="506"/>
        <end position="666"/>
    </location>
</feature>
<evidence type="ECO:0000256" key="3">
    <source>
        <dbReference type="SAM" id="MobiDB-lite"/>
    </source>
</evidence>
<feature type="compositionally biased region" description="Low complexity" evidence="3">
    <location>
        <begin position="80"/>
        <end position="103"/>
    </location>
</feature>
<dbReference type="Pfam" id="PF13245">
    <property type="entry name" value="AAA_19"/>
    <property type="match status" value="1"/>
</dbReference>
<evidence type="ECO:0000256" key="2">
    <source>
        <dbReference type="ARBA" id="ARBA00022840"/>
    </source>
</evidence>
<protein>
    <submittedName>
        <fullName evidence="5">RecD helicase /ATP-dependent exoDNAse</fullName>
    </submittedName>
</protein>
<dbReference type="Gene3D" id="2.30.30.940">
    <property type="match status" value="1"/>
</dbReference>